<evidence type="ECO:0000313" key="4">
    <source>
        <dbReference type="Proteomes" id="UP001583177"/>
    </source>
</evidence>
<comment type="caution">
    <text evidence="3">The sequence shown here is derived from an EMBL/GenBank/DDBJ whole genome shotgun (WGS) entry which is preliminary data.</text>
</comment>
<dbReference type="PANTHER" id="PTHR33112">
    <property type="entry name" value="DOMAIN PROTEIN, PUTATIVE-RELATED"/>
    <property type="match status" value="1"/>
</dbReference>
<proteinExistence type="predicted"/>
<evidence type="ECO:0000259" key="2">
    <source>
        <dbReference type="Pfam" id="PF06985"/>
    </source>
</evidence>
<keyword evidence="4" id="KW-1185">Reference proteome</keyword>
<dbReference type="EMBL" id="JAWRVE010000221">
    <property type="protein sequence ID" value="KAL1848331.1"/>
    <property type="molecule type" value="Genomic_DNA"/>
</dbReference>
<dbReference type="InterPro" id="IPR010730">
    <property type="entry name" value="HET"/>
</dbReference>
<sequence length="946" mass="108508">MAKLDARRNETEKKHDVDILSDKDLERLTISLKEEVEDDQRIIAKATNEQRELFEQYKHHSFVKRWQPSSPDAPLDDEWFVSDPEVLPEDDPAYLCHMCRHLDFEALFTKRGISGNNVPSLPTQIKAYGIWKIMQDEGNNCAMCGMLRRKINEGGSLSQITDDDIEDGQFYINVLDDGPEYALRLEIELEVESRTVERIVVQRVEKQPQQPLAGMFVQQDRADLDRLRQWLHICESNHPSSGKGLELEMASLRVIDTEDLRVCEVNTPCRYACLSYVWGKGSQTQYTKATKDSLEAPNGLEVVDLPQTIRDAIKVTQEVGLRYLWVDALCILQDDPEDKARIISKMGPIYGGATLTIIASANSDPHEGLPGVGTRRSVPHDTIRIQGITLAVALHDPRQPIPDIDDSVWSSRAWTFQERALSARSVYFTRSQMVFKCAHSDVMLEEVVPVSDPAFRHAVIEDQTESDLMGLLWKHPSLSRFGNIGFSGRDQDSTVMISGDIDVHEFMKMSLKERRQIAPVFDIAVEAPRDFMGSLADADETPWDLYRRAVEDYTKRKLTWEADAVDAFAGVEHIVRRGMNTKFWLGLPSFAFEQALLWQAREPLERRKKDDKAIFPSWSWAAWRGQVSYRGRGWKNSVLWDPVSVTRWYAREGPEWFIDNFKAEKERTEEEVRAFTEKVFRAPFLLRELGFYSLRHLDNEGEDGWVVEHDEAQNRHIYSHDAYPGVKLTYPVNLPGDTIRDRPDENGVLVLNAHVVPIVLCDMGKTSFKMKVEDRFLQLGLNDESRSFNHRPAWQRIVYHQGYRAGFLTLNNEHSLPAEEDGCEFHLAAVSRGSLPHVPPPPGGWDRYWSMEPREIQYHLFHEQWTRRPSKVNVPNEEVEPSTRPQSEDGDPHWDTDRFKGIAVFDVYDVLLLITRNGVSRRMGAGKVNYCAFSAAQPEEMVVKLA</sequence>
<feature type="compositionally biased region" description="Basic and acidic residues" evidence="1">
    <location>
        <begin position="886"/>
        <end position="895"/>
    </location>
</feature>
<organism evidence="3 4">
    <name type="scientific">Diaporthe australafricana</name>
    <dbReference type="NCBI Taxonomy" id="127596"/>
    <lineage>
        <taxon>Eukaryota</taxon>
        <taxon>Fungi</taxon>
        <taxon>Dikarya</taxon>
        <taxon>Ascomycota</taxon>
        <taxon>Pezizomycotina</taxon>
        <taxon>Sordariomycetes</taxon>
        <taxon>Sordariomycetidae</taxon>
        <taxon>Diaporthales</taxon>
        <taxon>Diaporthaceae</taxon>
        <taxon>Diaporthe</taxon>
    </lineage>
</organism>
<evidence type="ECO:0000256" key="1">
    <source>
        <dbReference type="SAM" id="MobiDB-lite"/>
    </source>
</evidence>
<dbReference type="Pfam" id="PF06985">
    <property type="entry name" value="HET"/>
    <property type="match status" value="1"/>
</dbReference>
<dbReference type="Proteomes" id="UP001583177">
    <property type="component" value="Unassembled WGS sequence"/>
</dbReference>
<name>A0ABR3VYB0_9PEZI</name>
<gene>
    <name evidence="3" type="ORF">Daus18300_013657</name>
</gene>
<feature type="domain" description="Heterokaryon incompatibility" evidence="2">
    <location>
        <begin position="271"/>
        <end position="418"/>
    </location>
</feature>
<evidence type="ECO:0000313" key="3">
    <source>
        <dbReference type="EMBL" id="KAL1848331.1"/>
    </source>
</evidence>
<protein>
    <recommendedName>
        <fullName evidence="2">Heterokaryon incompatibility domain-containing protein</fullName>
    </recommendedName>
</protein>
<accession>A0ABR3VYB0</accession>
<reference evidence="3 4" key="1">
    <citation type="journal article" date="2024" name="IMA Fungus">
        <title>IMA Genome - F19 : A genome assembly and annotation guide to empower mycologists, including annotated draft genome sequences of Ceratocystis pirilliformis, Diaporthe australafricana, Fusarium ophioides, Paecilomyces lecythidis, and Sporothrix stenoceras.</title>
        <authorList>
            <person name="Aylward J."/>
            <person name="Wilson A.M."/>
            <person name="Visagie C.M."/>
            <person name="Spraker J."/>
            <person name="Barnes I."/>
            <person name="Buitendag C."/>
            <person name="Ceriani C."/>
            <person name="Del Mar Angel L."/>
            <person name="du Plessis D."/>
            <person name="Fuchs T."/>
            <person name="Gasser K."/>
            <person name="Kramer D."/>
            <person name="Li W."/>
            <person name="Munsamy K."/>
            <person name="Piso A."/>
            <person name="Price J.L."/>
            <person name="Sonnekus B."/>
            <person name="Thomas C."/>
            <person name="van der Nest A."/>
            <person name="van Dijk A."/>
            <person name="van Heerden A."/>
            <person name="van Vuuren N."/>
            <person name="Yilmaz N."/>
            <person name="Duong T.A."/>
            <person name="van der Merwe N.A."/>
            <person name="Wingfield M.J."/>
            <person name="Wingfield B.D."/>
        </authorList>
    </citation>
    <scope>NUCLEOTIDE SEQUENCE [LARGE SCALE GENOMIC DNA]</scope>
    <source>
        <strain evidence="3 4">CMW 18300</strain>
    </source>
</reference>
<feature type="region of interest" description="Disordered" evidence="1">
    <location>
        <begin position="871"/>
        <end position="895"/>
    </location>
</feature>
<dbReference type="PANTHER" id="PTHR33112:SF12">
    <property type="entry name" value="HETEROKARYON INCOMPATIBILITY DOMAIN-CONTAINING PROTEIN"/>
    <property type="match status" value="1"/>
</dbReference>